<dbReference type="PRINTS" id="PR00469">
    <property type="entry name" value="PNDRDTASEII"/>
</dbReference>
<dbReference type="PANTHER" id="PTHR43539:SF78">
    <property type="entry name" value="FLAVIN-CONTAINING MONOOXYGENASE"/>
    <property type="match status" value="1"/>
</dbReference>
<dbReference type="EMBL" id="JBHRWI010000005">
    <property type="protein sequence ID" value="MFC3509566.1"/>
    <property type="molecule type" value="Genomic_DNA"/>
</dbReference>
<sequence length="364" mass="39148">MTGYDVVIVGGGQAGLALGHELAGTGLDFVTLDAGPEVGHVWRDRWTSLRLFTPARYAALPGLPFPGPPDAYPGKDQVADYLATYASTFDLPVKTSTAVTALERHDDYRLTTSRGPVRARQVVVSTGPFQQPAVPALSETFAPEILQQHSSAYRDPDAFRGSRVLVVGAGNSGVQIAAELAADPDVVAVTLSAGTRNVHVPQRILGRDIFWWQTRAGLITAPAASRRGRWMRRGEGTAIGHSPRALRRLGISFAPRLAKALDSTAAFADDTRTDVDAVVWATGFRRDHSWVDIPGALDGSVLRHREGITPTPGLYVLGQPWQRTAGSALIGYVGHDAAHLAQQIRSRATTTSAPLSWRDPTTRR</sequence>
<evidence type="ECO:0000313" key="3">
    <source>
        <dbReference type="Proteomes" id="UP001595764"/>
    </source>
</evidence>
<organism evidence="2 3">
    <name type="scientific">Amycolatopsis halotolerans</name>
    <dbReference type="NCBI Taxonomy" id="330083"/>
    <lineage>
        <taxon>Bacteria</taxon>
        <taxon>Bacillati</taxon>
        <taxon>Actinomycetota</taxon>
        <taxon>Actinomycetes</taxon>
        <taxon>Pseudonocardiales</taxon>
        <taxon>Pseudonocardiaceae</taxon>
        <taxon>Amycolatopsis</taxon>
    </lineage>
</organism>
<dbReference type="RefSeq" id="WP_377871986.1">
    <property type="nucleotide sequence ID" value="NZ_JBHMAY010000035.1"/>
</dbReference>
<proteinExistence type="predicted"/>
<protein>
    <submittedName>
        <fullName evidence="2">Flavin-containing monooxygenase</fullName>
        <ecNumber evidence="2">1.14.13.-</ecNumber>
    </submittedName>
</protein>
<dbReference type="Proteomes" id="UP001595764">
    <property type="component" value="Unassembled WGS sequence"/>
</dbReference>
<dbReference type="SUPFAM" id="SSF51905">
    <property type="entry name" value="FAD/NAD(P)-binding domain"/>
    <property type="match status" value="2"/>
</dbReference>
<keyword evidence="2" id="KW-0503">Monooxygenase</keyword>
<dbReference type="GO" id="GO:0004497">
    <property type="term" value="F:monooxygenase activity"/>
    <property type="evidence" value="ECO:0007669"/>
    <property type="project" value="UniProtKB-KW"/>
</dbReference>
<accession>A0ABV7Q8I8</accession>
<dbReference type="PRINTS" id="PR00368">
    <property type="entry name" value="FADPNR"/>
</dbReference>
<keyword evidence="3" id="KW-1185">Reference proteome</keyword>
<dbReference type="Gene3D" id="3.50.50.60">
    <property type="entry name" value="FAD/NAD(P)-binding domain"/>
    <property type="match status" value="1"/>
</dbReference>
<dbReference type="Pfam" id="PF13738">
    <property type="entry name" value="Pyr_redox_3"/>
    <property type="match status" value="1"/>
</dbReference>
<name>A0ABV7Q8I8_9PSEU</name>
<dbReference type="InterPro" id="IPR036188">
    <property type="entry name" value="FAD/NAD-bd_sf"/>
</dbReference>
<evidence type="ECO:0000256" key="1">
    <source>
        <dbReference type="ARBA" id="ARBA00023002"/>
    </source>
</evidence>
<dbReference type="EC" id="1.14.13.-" evidence="2"/>
<dbReference type="InterPro" id="IPR050982">
    <property type="entry name" value="Auxin_biosynth/cation_transpt"/>
</dbReference>
<dbReference type="PANTHER" id="PTHR43539">
    <property type="entry name" value="FLAVIN-BINDING MONOOXYGENASE-LIKE PROTEIN (AFU_ORTHOLOGUE AFUA_4G09220)"/>
    <property type="match status" value="1"/>
</dbReference>
<gene>
    <name evidence="2" type="ORF">ACFORO_05275</name>
</gene>
<reference evidence="3" key="1">
    <citation type="journal article" date="2019" name="Int. J. Syst. Evol. Microbiol.">
        <title>The Global Catalogue of Microorganisms (GCM) 10K type strain sequencing project: providing services to taxonomists for standard genome sequencing and annotation.</title>
        <authorList>
            <consortium name="The Broad Institute Genomics Platform"/>
            <consortium name="The Broad Institute Genome Sequencing Center for Infectious Disease"/>
            <person name="Wu L."/>
            <person name="Ma J."/>
        </authorList>
    </citation>
    <scope>NUCLEOTIDE SEQUENCE [LARGE SCALE GENOMIC DNA]</scope>
    <source>
        <strain evidence="3">CGMCC 4.7682</strain>
    </source>
</reference>
<keyword evidence="1 2" id="KW-0560">Oxidoreductase</keyword>
<comment type="caution">
    <text evidence="2">The sequence shown here is derived from an EMBL/GenBank/DDBJ whole genome shotgun (WGS) entry which is preliminary data.</text>
</comment>
<evidence type="ECO:0000313" key="2">
    <source>
        <dbReference type="EMBL" id="MFC3509566.1"/>
    </source>
</evidence>